<evidence type="ECO:0000256" key="3">
    <source>
        <dbReference type="RuleBase" id="RU000363"/>
    </source>
</evidence>
<proteinExistence type="inferred from homology"/>
<evidence type="ECO:0000313" key="5">
    <source>
        <dbReference type="EMBL" id="SDI87237.1"/>
    </source>
</evidence>
<dbReference type="PROSITE" id="PS00061">
    <property type="entry name" value="ADH_SHORT"/>
    <property type="match status" value="1"/>
</dbReference>
<dbReference type="Gene3D" id="3.40.50.720">
    <property type="entry name" value="NAD(P)-binding Rossmann-like Domain"/>
    <property type="match status" value="2"/>
</dbReference>
<dbReference type="InterPro" id="IPR051687">
    <property type="entry name" value="Peroxisomal_Beta-Oxidation"/>
</dbReference>
<dbReference type="FunFam" id="3.40.50.720:FF:000084">
    <property type="entry name" value="Short-chain dehydrogenase reductase"/>
    <property type="match status" value="1"/>
</dbReference>
<dbReference type="RefSeq" id="WP_090028962.1">
    <property type="nucleotide sequence ID" value="NZ_FNEB01000006.1"/>
</dbReference>
<comment type="similarity">
    <text evidence="1 3">Belongs to the short-chain dehydrogenases/reductases (SDR) family.</text>
</comment>
<dbReference type="InterPro" id="IPR036291">
    <property type="entry name" value="NAD(P)-bd_dom_sf"/>
</dbReference>
<dbReference type="PRINTS" id="PR00080">
    <property type="entry name" value="SDRFAMILY"/>
</dbReference>
<dbReference type="EMBL" id="FNEB01000006">
    <property type="protein sequence ID" value="SDI87237.1"/>
    <property type="molecule type" value="Genomic_DNA"/>
</dbReference>
<dbReference type="AlphaFoldDB" id="A0A1G8P461"/>
<dbReference type="SUPFAM" id="SSF51735">
    <property type="entry name" value="NAD(P)-binding Rossmann-fold domains"/>
    <property type="match status" value="1"/>
</dbReference>
<keyword evidence="2" id="KW-0560">Oxidoreductase</keyword>
<accession>A0A1G8P461</accession>
<evidence type="ECO:0000259" key="4">
    <source>
        <dbReference type="SMART" id="SM00822"/>
    </source>
</evidence>
<keyword evidence="6" id="KW-1185">Reference proteome</keyword>
<gene>
    <name evidence="5" type="ORF">SAMN05421850_10671</name>
</gene>
<feature type="domain" description="Ketoreductase" evidence="4">
    <location>
        <begin position="9"/>
        <end position="198"/>
    </location>
</feature>
<dbReference type="InterPro" id="IPR057326">
    <property type="entry name" value="KR_dom"/>
</dbReference>
<dbReference type="GO" id="GO:0016491">
    <property type="term" value="F:oxidoreductase activity"/>
    <property type="evidence" value="ECO:0007669"/>
    <property type="project" value="UniProtKB-KW"/>
</dbReference>
<dbReference type="Pfam" id="PF00106">
    <property type="entry name" value="adh_short"/>
    <property type="match status" value="1"/>
</dbReference>
<dbReference type="SMART" id="SM00822">
    <property type="entry name" value="PKS_KR"/>
    <property type="match status" value="1"/>
</dbReference>
<evidence type="ECO:0000256" key="1">
    <source>
        <dbReference type="ARBA" id="ARBA00006484"/>
    </source>
</evidence>
<dbReference type="PANTHER" id="PTHR45024:SF2">
    <property type="entry name" value="SCP2 DOMAIN-CONTAINING PROTEIN"/>
    <property type="match status" value="1"/>
</dbReference>
<dbReference type="OrthoDB" id="9804774at2"/>
<protein>
    <submittedName>
        <fullName evidence="5">NAD(P)-dependent dehydrogenase, short-chain alcohol dehydrogenase family</fullName>
    </submittedName>
</protein>
<dbReference type="STRING" id="490829.SAMN05421850_10671"/>
<reference evidence="5 6" key="1">
    <citation type="submission" date="2016-10" db="EMBL/GenBank/DDBJ databases">
        <authorList>
            <person name="de Groot N.N."/>
        </authorList>
    </citation>
    <scope>NUCLEOTIDE SEQUENCE [LARGE SCALE GENOMIC DNA]</scope>
    <source>
        <strain evidence="5 6">DSM 28010</strain>
    </source>
</reference>
<dbReference type="InterPro" id="IPR020904">
    <property type="entry name" value="Sc_DH/Rdtase_CS"/>
</dbReference>
<evidence type="ECO:0000313" key="6">
    <source>
        <dbReference type="Proteomes" id="UP000199340"/>
    </source>
</evidence>
<dbReference type="PANTHER" id="PTHR45024">
    <property type="entry name" value="DEHYDROGENASES, SHORT CHAIN"/>
    <property type="match status" value="1"/>
</dbReference>
<dbReference type="InterPro" id="IPR002347">
    <property type="entry name" value="SDR_fam"/>
</dbReference>
<sequence>MSEIRFDGRVAIVTGAGVGLGRSHALGLAARGAKVIVNDLGAGTDGTGASSDAARSVVEEIREAGGRAIANGADVTNPDQVQAMVDEAVAEFGHVDILVNNAGILRDKTFAKMTLDDFQKVVDVHLMGTVNCTHALWRHMIEREYGRIVFTTSASGLYGNFGQSNYGAAKAAMLGLMNVLAQEGGRKNIRVNMLAPTAATRMTEDLLPPETLELLQPETITPGLLALVSEDAPSRMILGAGAGCFSETKVYETKGVALQGDDLSPEGVMTNLARIRDAEGQQEMPGAFDQTRKYARKAAAARGLPMPWDK</sequence>
<organism evidence="5 6">
    <name type="scientific">Lutimaribacter saemankumensis</name>
    <dbReference type="NCBI Taxonomy" id="490829"/>
    <lineage>
        <taxon>Bacteria</taxon>
        <taxon>Pseudomonadati</taxon>
        <taxon>Pseudomonadota</taxon>
        <taxon>Alphaproteobacteria</taxon>
        <taxon>Rhodobacterales</taxon>
        <taxon>Roseobacteraceae</taxon>
        <taxon>Lutimaribacter</taxon>
    </lineage>
</organism>
<evidence type="ECO:0000256" key="2">
    <source>
        <dbReference type="ARBA" id="ARBA00023002"/>
    </source>
</evidence>
<dbReference type="PRINTS" id="PR00081">
    <property type="entry name" value="GDHRDH"/>
</dbReference>
<dbReference type="Proteomes" id="UP000199340">
    <property type="component" value="Unassembled WGS sequence"/>
</dbReference>
<name>A0A1G8P461_9RHOB</name>